<dbReference type="Proteomes" id="UP000681722">
    <property type="component" value="Unassembled WGS sequence"/>
</dbReference>
<accession>A0A814J9C7</accession>
<dbReference type="OrthoDB" id="10265785at2759"/>
<dbReference type="Proteomes" id="UP000682733">
    <property type="component" value="Unassembled WGS sequence"/>
</dbReference>
<name>A0A814J9C7_9BILA</name>
<dbReference type="EMBL" id="CAJOBA010001604">
    <property type="protein sequence ID" value="CAF3604858.1"/>
    <property type="molecule type" value="Genomic_DNA"/>
</dbReference>
<feature type="region of interest" description="Disordered" evidence="1">
    <location>
        <begin position="176"/>
        <end position="286"/>
    </location>
</feature>
<feature type="region of interest" description="Disordered" evidence="1">
    <location>
        <begin position="91"/>
        <end position="164"/>
    </location>
</feature>
<dbReference type="AlphaFoldDB" id="A0A814J9C7"/>
<sequence length="337" mass="36909">MTSTSGAQYNNNNANSGPSFTEMSFNANSHYPSRTEKNSSLTSSATSNLVTEPVRFSFRTSSDSSRTSIDAVQPSAPFDFSKQGLSPFSFNQIKASLPPDPRSSVSDRKSISEEHSVRSPTQGLPPFSFTQIKPSLPPDPRSSVSDGKPISDEHSVRSPTQRMNDTKPFLFNQQQTVPSNINTPQFSFRQSNSNGGANPSTQNHVPSFQSNQEETVSTQRQSTSFDQSQKQQQSSISANNGNTQHRSLSTISATPKFSPPPPVFFPSEAGNSNYDEKDDTQASPAEDALVRKYVNTTLRDQSGVRVEVERLDPNSPLYSIKSFQDLNLKPELLKGAV</sequence>
<evidence type="ECO:0000313" key="2">
    <source>
        <dbReference type="EMBL" id="CAF0820639.1"/>
    </source>
</evidence>
<feature type="compositionally biased region" description="Basic and acidic residues" evidence="1">
    <location>
        <begin position="105"/>
        <end position="117"/>
    </location>
</feature>
<dbReference type="EMBL" id="CAJNOQ010003902">
    <property type="protein sequence ID" value="CAF1034955.1"/>
    <property type="molecule type" value="Genomic_DNA"/>
</dbReference>
<protein>
    <submittedName>
        <fullName evidence="3">Uncharacterized protein</fullName>
    </submittedName>
</protein>
<feature type="compositionally biased region" description="Polar residues" evidence="1">
    <location>
        <begin position="118"/>
        <end position="133"/>
    </location>
</feature>
<gene>
    <name evidence="3" type="ORF">GPM918_LOCUS15477</name>
    <name evidence="2" type="ORF">OVA965_LOCUS5628</name>
    <name evidence="5" type="ORF">SRO942_LOCUS15478</name>
    <name evidence="4" type="ORF">TMI583_LOCUS5622</name>
</gene>
<reference evidence="3" key="1">
    <citation type="submission" date="2021-02" db="EMBL/GenBank/DDBJ databases">
        <authorList>
            <person name="Nowell W R."/>
        </authorList>
    </citation>
    <scope>NUCLEOTIDE SEQUENCE</scope>
</reference>
<dbReference type="EMBL" id="CAJNOK010001605">
    <property type="protein sequence ID" value="CAF0820639.1"/>
    <property type="molecule type" value="Genomic_DNA"/>
</dbReference>
<evidence type="ECO:0000313" key="4">
    <source>
        <dbReference type="EMBL" id="CAF3604858.1"/>
    </source>
</evidence>
<proteinExistence type="predicted"/>
<feature type="compositionally biased region" description="Polar residues" evidence="1">
    <location>
        <begin position="1"/>
        <end position="32"/>
    </location>
</feature>
<feature type="compositionally biased region" description="Polar residues" evidence="1">
    <location>
        <begin position="176"/>
        <end position="220"/>
    </location>
</feature>
<feature type="region of interest" description="Disordered" evidence="1">
    <location>
        <begin position="1"/>
        <end position="48"/>
    </location>
</feature>
<dbReference type="Proteomes" id="UP000663829">
    <property type="component" value="Unassembled WGS sequence"/>
</dbReference>
<dbReference type="Proteomes" id="UP000677228">
    <property type="component" value="Unassembled WGS sequence"/>
</dbReference>
<evidence type="ECO:0000256" key="1">
    <source>
        <dbReference type="SAM" id="MobiDB-lite"/>
    </source>
</evidence>
<evidence type="ECO:0000313" key="6">
    <source>
        <dbReference type="Proteomes" id="UP000663829"/>
    </source>
</evidence>
<keyword evidence="6" id="KW-1185">Reference proteome</keyword>
<feature type="compositionally biased region" description="Polar residues" evidence="1">
    <location>
        <begin position="238"/>
        <end position="253"/>
    </location>
</feature>
<evidence type="ECO:0000313" key="3">
    <source>
        <dbReference type="EMBL" id="CAF1034955.1"/>
    </source>
</evidence>
<comment type="caution">
    <text evidence="3">The sequence shown here is derived from an EMBL/GenBank/DDBJ whole genome shotgun (WGS) entry which is preliminary data.</text>
</comment>
<feature type="compositionally biased region" description="Low complexity" evidence="1">
    <location>
        <begin position="221"/>
        <end position="237"/>
    </location>
</feature>
<evidence type="ECO:0000313" key="5">
    <source>
        <dbReference type="EMBL" id="CAF3805636.1"/>
    </source>
</evidence>
<organism evidence="3 6">
    <name type="scientific">Didymodactylos carnosus</name>
    <dbReference type="NCBI Taxonomy" id="1234261"/>
    <lineage>
        <taxon>Eukaryota</taxon>
        <taxon>Metazoa</taxon>
        <taxon>Spiralia</taxon>
        <taxon>Gnathifera</taxon>
        <taxon>Rotifera</taxon>
        <taxon>Eurotatoria</taxon>
        <taxon>Bdelloidea</taxon>
        <taxon>Philodinida</taxon>
        <taxon>Philodinidae</taxon>
        <taxon>Didymodactylos</taxon>
    </lineage>
</organism>
<feature type="compositionally biased region" description="Low complexity" evidence="1">
    <location>
        <begin position="38"/>
        <end position="48"/>
    </location>
</feature>
<dbReference type="EMBL" id="CAJOBC010003903">
    <property type="protein sequence ID" value="CAF3805636.1"/>
    <property type="molecule type" value="Genomic_DNA"/>
</dbReference>